<sequence>MLFYGYFFVFLYFMLDNTPILAYNKDVNKRETP</sequence>
<name>A0A8S5NM70_9CAUD</name>
<dbReference type="EMBL" id="BK015192">
    <property type="protein sequence ID" value="DAD95460.1"/>
    <property type="molecule type" value="Genomic_DNA"/>
</dbReference>
<organism evidence="1">
    <name type="scientific">Siphoviridae sp. ctY1p61</name>
    <dbReference type="NCBI Taxonomy" id="2826373"/>
    <lineage>
        <taxon>Viruses</taxon>
        <taxon>Duplodnaviria</taxon>
        <taxon>Heunggongvirae</taxon>
        <taxon>Uroviricota</taxon>
        <taxon>Caudoviricetes</taxon>
    </lineage>
</organism>
<reference evidence="1" key="1">
    <citation type="journal article" date="2021" name="Proc. Natl. Acad. Sci. U.S.A.">
        <title>A Catalog of Tens of Thousands of Viruses from Human Metagenomes Reveals Hidden Associations with Chronic Diseases.</title>
        <authorList>
            <person name="Tisza M.J."/>
            <person name="Buck C.B."/>
        </authorList>
    </citation>
    <scope>NUCLEOTIDE SEQUENCE</scope>
    <source>
        <strain evidence="1">CtY1p61</strain>
    </source>
</reference>
<proteinExistence type="predicted"/>
<accession>A0A8S5NM70</accession>
<protein>
    <submittedName>
        <fullName evidence="1">Uncharacterized protein</fullName>
    </submittedName>
</protein>
<evidence type="ECO:0000313" key="1">
    <source>
        <dbReference type="EMBL" id="DAD95460.1"/>
    </source>
</evidence>